<proteinExistence type="predicted"/>
<keyword evidence="1" id="KW-0812">Transmembrane</keyword>
<dbReference type="RefSeq" id="WP_236288084.1">
    <property type="nucleotide sequence ID" value="NZ_CAKMMW010000007.1"/>
</dbReference>
<keyword evidence="1" id="KW-1133">Transmembrane helix</keyword>
<keyword evidence="3" id="KW-1185">Reference proteome</keyword>
<dbReference type="EMBL" id="CAKMMW010000007">
    <property type="protein sequence ID" value="CAH1206347.1"/>
    <property type="molecule type" value="Genomic_DNA"/>
</dbReference>
<organism evidence="2 3">
    <name type="scientific">Paenibacillus allorhizoplanae</name>
    <dbReference type="NCBI Taxonomy" id="2905648"/>
    <lineage>
        <taxon>Bacteria</taxon>
        <taxon>Bacillati</taxon>
        <taxon>Bacillota</taxon>
        <taxon>Bacilli</taxon>
        <taxon>Bacillales</taxon>
        <taxon>Paenibacillaceae</taxon>
        <taxon>Paenibacillus</taxon>
    </lineage>
</organism>
<name>A0ABM9CAS0_9BACL</name>
<dbReference type="Proteomes" id="UP000838821">
    <property type="component" value="Unassembled WGS sequence"/>
</dbReference>
<comment type="caution">
    <text evidence="2">The sequence shown here is derived from an EMBL/GenBank/DDBJ whole genome shotgun (WGS) entry which is preliminary data.</text>
</comment>
<reference evidence="2" key="1">
    <citation type="submission" date="2022-01" db="EMBL/GenBank/DDBJ databases">
        <authorList>
            <person name="Criscuolo A."/>
        </authorList>
    </citation>
    <scope>NUCLEOTIDE SEQUENCE</scope>
    <source>
        <strain evidence="2">CIP111891</strain>
    </source>
</reference>
<accession>A0ABM9CAS0</accession>
<evidence type="ECO:0000313" key="2">
    <source>
        <dbReference type="EMBL" id="CAH1206347.1"/>
    </source>
</evidence>
<gene>
    <name evidence="2" type="ORF">PAECIP111891_02887</name>
</gene>
<feature type="transmembrane region" description="Helical" evidence="1">
    <location>
        <begin position="35"/>
        <end position="55"/>
    </location>
</feature>
<protein>
    <submittedName>
        <fullName evidence="2">Uncharacterized protein</fullName>
    </submittedName>
</protein>
<sequence length="67" mass="7682">MWLKMTALTIPSILIAIQQISYWTKQGSRKQAMVFLIWMILAWGIGCAFIGGFRLPEPTKPLFPGWK</sequence>
<keyword evidence="1" id="KW-0472">Membrane</keyword>
<evidence type="ECO:0000313" key="3">
    <source>
        <dbReference type="Proteomes" id="UP000838821"/>
    </source>
</evidence>
<evidence type="ECO:0000256" key="1">
    <source>
        <dbReference type="SAM" id="Phobius"/>
    </source>
</evidence>